<comment type="caution">
    <text evidence="1">The sequence shown here is derived from an EMBL/GenBank/DDBJ whole genome shotgun (WGS) entry which is preliminary data.</text>
</comment>
<accession>A0A3E1NSV5</accession>
<organism evidence="1 2">
    <name type="scientific">Chitinophaga silvisoli</name>
    <dbReference type="NCBI Taxonomy" id="2291814"/>
    <lineage>
        <taxon>Bacteria</taxon>
        <taxon>Pseudomonadati</taxon>
        <taxon>Bacteroidota</taxon>
        <taxon>Chitinophagia</taxon>
        <taxon>Chitinophagales</taxon>
        <taxon>Chitinophagaceae</taxon>
        <taxon>Chitinophaga</taxon>
    </lineage>
</organism>
<dbReference type="OrthoDB" id="4301792at2"/>
<dbReference type="Proteomes" id="UP000261174">
    <property type="component" value="Unassembled WGS sequence"/>
</dbReference>
<evidence type="ECO:0000313" key="2">
    <source>
        <dbReference type="Proteomes" id="UP000261174"/>
    </source>
</evidence>
<evidence type="ECO:0000313" key="1">
    <source>
        <dbReference type="EMBL" id="RFM30992.1"/>
    </source>
</evidence>
<gene>
    <name evidence="1" type="ORF">DXN04_30980</name>
</gene>
<dbReference type="RefSeq" id="WP_116857306.1">
    <property type="nucleotide sequence ID" value="NZ_QTJV01000017.1"/>
</dbReference>
<reference evidence="1 2" key="1">
    <citation type="submission" date="2018-08" db="EMBL/GenBank/DDBJ databases">
        <title>Chitinophaga sp. K20C18050901, a novel bacterium isolated from forest soil.</title>
        <authorList>
            <person name="Wang C."/>
        </authorList>
    </citation>
    <scope>NUCLEOTIDE SEQUENCE [LARGE SCALE GENOMIC DNA]</scope>
    <source>
        <strain evidence="1 2">K20C18050901</strain>
    </source>
</reference>
<proteinExistence type="predicted"/>
<protein>
    <submittedName>
        <fullName evidence="1">Uncharacterized protein</fullName>
    </submittedName>
</protein>
<name>A0A3E1NSV5_9BACT</name>
<dbReference type="AlphaFoldDB" id="A0A3E1NSV5"/>
<sequence length="224" mass="25125">MKKYLIIAGLLITGLLIAGISYAIWDHHVSTNFVPFEPAGLDPDRTYTRSYPLFNGFSENLQLVLQDKGINYQVGDYGEVSIPLKVADNKALVTELTKKAYDISWVYAHTKNDNSFLCKGKDYTAIVFKDSINLTCDDVALAEQLLGAGNTEYKLAKYYRQYFGYINEKGERCVEIDLSTIVNSDIRRLLKGRLLVEDGGTGFLHARINLSRHLFLDIVPGSNA</sequence>
<dbReference type="EMBL" id="QTJV01000017">
    <property type="protein sequence ID" value="RFM30992.1"/>
    <property type="molecule type" value="Genomic_DNA"/>
</dbReference>
<keyword evidence="2" id="KW-1185">Reference proteome</keyword>